<organism evidence="10 11">
    <name type="scientific">Erythrobacter westpacificensis</name>
    <dbReference type="NCBI Taxonomy" id="1055231"/>
    <lineage>
        <taxon>Bacteria</taxon>
        <taxon>Pseudomonadati</taxon>
        <taxon>Pseudomonadota</taxon>
        <taxon>Alphaproteobacteria</taxon>
        <taxon>Sphingomonadales</taxon>
        <taxon>Erythrobacteraceae</taxon>
        <taxon>Erythrobacter/Porphyrobacter group</taxon>
        <taxon>Erythrobacter</taxon>
    </lineage>
</organism>
<dbReference type="Proteomes" id="UP001500518">
    <property type="component" value="Unassembled WGS sequence"/>
</dbReference>
<dbReference type="InterPro" id="IPR001901">
    <property type="entry name" value="Translocase_SecE/Sec61-g"/>
</dbReference>
<name>A0ABP9K4S5_9SPHN</name>
<evidence type="ECO:0000313" key="11">
    <source>
        <dbReference type="Proteomes" id="UP001500518"/>
    </source>
</evidence>
<dbReference type="PANTHER" id="PTHR33910:SF1">
    <property type="entry name" value="PROTEIN TRANSLOCASE SUBUNIT SECE"/>
    <property type="match status" value="1"/>
</dbReference>
<keyword evidence="8 9" id="KW-0472">Membrane</keyword>
<sequence length="75" mass="8417">MAEEPKKAATPAKKPTPGEFIRQVRSETSKVVWPSREETVRTAIFVFILVVILSLFFLGVDSVFGWVVQQLLALL</sequence>
<dbReference type="InterPro" id="IPR005807">
    <property type="entry name" value="SecE_bac"/>
</dbReference>
<accession>A0ABP9K4S5</accession>
<feature type="transmembrane region" description="Helical" evidence="9">
    <location>
        <begin position="43"/>
        <end position="68"/>
    </location>
</feature>
<comment type="subunit">
    <text evidence="9">Component of the Sec protein translocase complex. Heterotrimer consisting of SecY, SecE and SecG subunits. The heterotrimers can form oligomers, although 1 heterotrimer is thought to be able to translocate proteins. Interacts with the ribosome. Interacts with SecDF, and other proteins may be involved. Interacts with SecA.</text>
</comment>
<dbReference type="Gene3D" id="1.20.5.1030">
    <property type="entry name" value="Preprotein translocase secy subunit"/>
    <property type="match status" value="1"/>
</dbReference>
<evidence type="ECO:0000256" key="2">
    <source>
        <dbReference type="ARBA" id="ARBA00022448"/>
    </source>
</evidence>
<reference evidence="11" key="1">
    <citation type="journal article" date="2019" name="Int. J. Syst. Evol. Microbiol.">
        <title>The Global Catalogue of Microorganisms (GCM) 10K type strain sequencing project: providing services to taxonomists for standard genome sequencing and annotation.</title>
        <authorList>
            <consortium name="The Broad Institute Genomics Platform"/>
            <consortium name="The Broad Institute Genome Sequencing Center for Infectious Disease"/>
            <person name="Wu L."/>
            <person name="Ma J."/>
        </authorList>
    </citation>
    <scope>NUCLEOTIDE SEQUENCE [LARGE SCALE GENOMIC DNA]</scope>
    <source>
        <strain evidence="11">JCM 18014</strain>
    </source>
</reference>
<evidence type="ECO:0000256" key="4">
    <source>
        <dbReference type="ARBA" id="ARBA00022692"/>
    </source>
</evidence>
<dbReference type="NCBIfam" id="TIGR00964">
    <property type="entry name" value="secE_bact"/>
    <property type="match status" value="1"/>
</dbReference>
<keyword evidence="7 9" id="KW-0811">Translocation</keyword>
<dbReference type="Pfam" id="PF00584">
    <property type="entry name" value="SecE"/>
    <property type="match status" value="1"/>
</dbReference>
<dbReference type="EMBL" id="BAABHV010000006">
    <property type="protein sequence ID" value="GAA5049499.1"/>
    <property type="molecule type" value="Genomic_DNA"/>
</dbReference>
<dbReference type="RefSeq" id="WP_346031826.1">
    <property type="nucleotide sequence ID" value="NZ_BAABHV010000006.1"/>
</dbReference>
<comment type="caution">
    <text evidence="10">The sequence shown here is derived from an EMBL/GenBank/DDBJ whole genome shotgun (WGS) entry which is preliminary data.</text>
</comment>
<evidence type="ECO:0000256" key="6">
    <source>
        <dbReference type="ARBA" id="ARBA00022989"/>
    </source>
</evidence>
<gene>
    <name evidence="9 10" type="primary">secE</name>
    <name evidence="10" type="ORF">GCM10023208_07830</name>
</gene>
<protein>
    <recommendedName>
        <fullName evidence="9">Protein translocase subunit SecE</fullName>
    </recommendedName>
</protein>
<keyword evidence="2 9" id="KW-0813">Transport</keyword>
<dbReference type="PANTHER" id="PTHR33910">
    <property type="entry name" value="PROTEIN TRANSLOCASE SUBUNIT SECE"/>
    <property type="match status" value="1"/>
</dbReference>
<evidence type="ECO:0000256" key="7">
    <source>
        <dbReference type="ARBA" id="ARBA00023010"/>
    </source>
</evidence>
<keyword evidence="4 9" id="KW-0812">Transmembrane</keyword>
<comment type="similarity">
    <text evidence="9">Belongs to the SecE/SEC61-gamma family.</text>
</comment>
<comment type="subcellular location">
    <subcellularLocation>
        <location evidence="9">Cell membrane</location>
        <topology evidence="9">Single-pass membrane protein</topology>
    </subcellularLocation>
    <subcellularLocation>
        <location evidence="1">Membrane</location>
    </subcellularLocation>
</comment>
<dbReference type="HAMAP" id="MF_00422">
    <property type="entry name" value="SecE"/>
    <property type="match status" value="1"/>
</dbReference>
<evidence type="ECO:0000256" key="8">
    <source>
        <dbReference type="ARBA" id="ARBA00023136"/>
    </source>
</evidence>
<evidence type="ECO:0000256" key="9">
    <source>
        <dbReference type="HAMAP-Rule" id="MF_00422"/>
    </source>
</evidence>
<keyword evidence="6 9" id="KW-1133">Transmembrane helix</keyword>
<keyword evidence="11" id="KW-1185">Reference proteome</keyword>
<keyword evidence="5 9" id="KW-0653">Protein transport</keyword>
<keyword evidence="3 9" id="KW-1003">Cell membrane</keyword>
<evidence type="ECO:0000256" key="5">
    <source>
        <dbReference type="ARBA" id="ARBA00022927"/>
    </source>
</evidence>
<comment type="function">
    <text evidence="9">Essential subunit of the Sec protein translocation channel SecYEG. Clamps together the 2 halves of SecY. May contact the channel plug during translocation.</text>
</comment>
<proteinExistence type="inferred from homology"/>
<evidence type="ECO:0000256" key="3">
    <source>
        <dbReference type="ARBA" id="ARBA00022475"/>
    </source>
</evidence>
<dbReference type="InterPro" id="IPR038379">
    <property type="entry name" value="SecE_sf"/>
</dbReference>
<evidence type="ECO:0000256" key="1">
    <source>
        <dbReference type="ARBA" id="ARBA00004370"/>
    </source>
</evidence>
<evidence type="ECO:0000313" key="10">
    <source>
        <dbReference type="EMBL" id="GAA5049499.1"/>
    </source>
</evidence>